<reference evidence="2" key="1">
    <citation type="submission" date="2020-08" db="EMBL/GenBank/DDBJ databases">
        <title>Genome sequencing and assembly of the red palm weevil Rhynchophorus ferrugineus.</title>
        <authorList>
            <person name="Dias G.B."/>
            <person name="Bergman C.M."/>
            <person name="Manee M."/>
        </authorList>
    </citation>
    <scope>NUCLEOTIDE SEQUENCE</scope>
    <source>
        <strain evidence="2">AA-2017</strain>
        <tissue evidence="2">Whole larva</tissue>
    </source>
</reference>
<dbReference type="Proteomes" id="UP000625711">
    <property type="component" value="Unassembled WGS sequence"/>
</dbReference>
<evidence type="ECO:0000313" key="3">
    <source>
        <dbReference type="Proteomes" id="UP000625711"/>
    </source>
</evidence>
<comment type="caution">
    <text evidence="2">The sequence shown here is derived from an EMBL/GenBank/DDBJ whole genome shotgun (WGS) entry which is preliminary data.</text>
</comment>
<proteinExistence type="predicted"/>
<feature type="compositionally biased region" description="Pro residues" evidence="1">
    <location>
        <begin position="41"/>
        <end position="52"/>
    </location>
</feature>
<dbReference type="EMBL" id="JAACXV010000084">
    <property type="protein sequence ID" value="KAF7284053.1"/>
    <property type="molecule type" value="Genomic_DNA"/>
</dbReference>
<organism evidence="2 3">
    <name type="scientific">Rhynchophorus ferrugineus</name>
    <name type="common">Red palm weevil</name>
    <name type="synonym">Curculio ferrugineus</name>
    <dbReference type="NCBI Taxonomy" id="354439"/>
    <lineage>
        <taxon>Eukaryota</taxon>
        <taxon>Metazoa</taxon>
        <taxon>Ecdysozoa</taxon>
        <taxon>Arthropoda</taxon>
        <taxon>Hexapoda</taxon>
        <taxon>Insecta</taxon>
        <taxon>Pterygota</taxon>
        <taxon>Neoptera</taxon>
        <taxon>Endopterygota</taxon>
        <taxon>Coleoptera</taxon>
        <taxon>Polyphaga</taxon>
        <taxon>Cucujiformia</taxon>
        <taxon>Curculionidae</taxon>
        <taxon>Dryophthorinae</taxon>
        <taxon>Rhynchophorus</taxon>
    </lineage>
</organism>
<keyword evidence="3" id="KW-1185">Reference proteome</keyword>
<name>A0A834MHQ9_RHYFE</name>
<feature type="region of interest" description="Disordered" evidence="1">
    <location>
        <begin position="32"/>
        <end position="52"/>
    </location>
</feature>
<accession>A0A834MHQ9</accession>
<dbReference type="AlphaFoldDB" id="A0A834MHQ9"/>
<sequence>MALHNKVQIILFKRTLRIRPSNFMRRRRSRFTRSLRSGLTPPHPPPDDLPWIPPCKFETKTGTEITATMERRSAGIKFH</sequence>
<gene>
    <name evidence="2" type="ORF">GWI33_022672</name>
</gene>
<protein>
    <submittedName>
        <fullName evidence="2">Uncharacterized protein</fullName>
    </submittedName>
</protein>
<evidence type="ECO:0000256" key="1">
    <source>
        <dbReference type="SAM" id="MobiDB-lite"/>
    </source>
</evidence>
<evidence type="ECO:0000313" key="2">
    <source>
        <dbReference type="EMBL" id="KAF7284053.1"/>
    </source>
</evidence>